<reference evidence="1 2" key="1">
    <citation type="submission" date="2019-06" db="EMBL/GenBank/DDBJ databases">
        <title>Genomics analysis of Aphanomyces spp. identifies a new class of oomycete effector associated with host adaptation.</title>
        <authorList>
            <person name="Gaulin E."/>
        </authorList>
    </citation>
    <scope>NUCLEOTIDE SEQUENCE [LARGE SCALE GENOMIC DNA]</scope>
    <source>
        <strain evidence="1 2">E</strain>
    </source>
</reference>
<dbReference type="VEuPathDB" id="FungiDB:H257_06924"/>
<organism evidence="1 2">
    <name type="scientific">Aphanomyces astaci</name>
    <name type="common">Crayfish plague agent</name>
    <dbReference type="NCBI Taxonomy" id="112090"/>
    <lineage>
        <taxon>Eukaryota</taxon>
        <taxon>Sar</taxon>
        <taxon>Stramenopiles</taxon>
        <taxon>Oomycota</taxon>
        <taxon>Saprolegniomycetes</taxon>
        <taxon>Saprolegniales</taxon>
        <taxon>Verrucalvaceae</taxon>
        <taxon>Aphanomyces</taxon>
    </lineage>
</organism>
<sequence>MEAQAKEVAAIVVQQFLRRYQQLQWWRSVVIHTQNQHAAASYIQQWWHAITFRRDDEPSAVAQVDATTNSNTPARRQPTKLVWTVPPVVVLQKWWRGMRVRLRCAAAVTIMRHRVQAAQTSAVVATLALRQQSAGYVQEESIPLRYRLKRALAILNTSPRLHEMLQAVHTLEMCTRLSNECCVECVAHRVPRLLYKAIRKCNRSRPHLELLHQLLQVCLHLTSSRGGDTAKNTSSSVVVMDGGQDVEGVGMSLELWIDLLQMHRDSTVLFTLSARLCKRTLATLNANEWSLGEAPRRLRLLHALMSKKAKTKSTVDRVAPPPTTKQAKEHLHPQKAASMLQTLVDMCE</sequence>
<dbReference type="Proteomes" id="UP000469452">
    <property type="component" value="Unassembled WGS sequence"/>
</dbReference>
<accession>A0A6A5AQG2</accession>
<dbReference type="EMBL" id="VJMI01008565">
    <property type="protein sequence ID" value="KAF0760962.1"/>
    <property type="molecule type" value="Genomic_DNA"/>
</dbReference>
<comment type="caution">
    <text evidence="1">The sequence shown here is derived from an EMBL/GenBank/DDBJ whole genome shotgun (WGS) entry which is preliminary data.</text>
</comment>
<evidence type="ECO:0000313" key="1">
    <source>
        <dbReference type="EMBL" id="KAF0760962.1"/>
    </source>
</evidence>
<proteinExistence type="predicted"/>
<evidence type="ECO:0000313" key="2">
    <source>
        <dbReference type="Proteomes" id="UP000469452"/>
    </source>
</evidence>
<name>A0A6A5AQG2_APHAT</name>
<dbReference type="AlphaFoldDB" id="A0A6A5AQG2"/>
<gene>
    <name evidence="1" type="ORF">AaE_003491</name>
</gene>
<protein>
    <submittedName>
        <fullName evidence="1">Uncharacterized protein</fullName>
    </submittedName>
</protein>